<keyword evidence="1" id="KW-0472">Membrane</keyword>
<dbReference type="Gene3D" id="3.30.70.1440">
    <property type="entry name" value="Multidrug efflux transporter AcrB pore domain"/>
    <property type="match status" value="1"/>
</dbReference>
<feature type="transmembrane region" description="Helical" evidence="1">
    <location>
        <begin position="600"/>
        <end position="619"/>
    </location>
</feature>
<dbReference type="AlphaFoldDB" id="A0A4S8HT58"/>
<feature type="transmembrane region" description="Helical" evidence="1">
    <location>
        <begin position="1050"/>
        <end position="1074"/>
    </location>
</feature>
<dbReference type="RefSeq" id="WP_136578838.1">
    <property type="nucleotide sequence ID" value="NZ_STFF01000005.1"/>
</dbReference>
<feature type="transmembrane region" description="Helical" evidence="1">
    <location>
        <begin position="1146"/>
        <end position="1167"/>
    </location>
</feature>
<feature type="transmembrane region" description="Helical" evidence="1">
    <location>
        <begin position="978"/>
        <end position="998"/>
    </location>
</feature>
<name>A0A4S8HT58_9BACT</name>
<feature type="transmembrane region" description="Helical" evidence="1">
    <location>
        <begin position="446"/>
        <end position="469"/>
    </location>
</feature>
<proteinExistence type="predicted"/>
<feature type="transmembrane region" description="Helical" evidence="1">
    <location>
        <begin position="348"/>
        <end position="367"/>
    </location>
</feature>
<gene>
    <name evidence="2" type="ORF">FAM09_19635</name>
</gene>
<comment type="caution">
    <text evidence="2">The sequence shown here is derived from an EMBL/GenBank/DDBJ whole genome shotgun (WGS) entry which is preliminary data.</text>
</comment>
<evidence type="ECO:0000256" key="1">
    <source>
        <dbReference type="SAM" id="Phobius"/>
    </source>
</evidence>
<dbReference type="PANTHER" id="PTHR32063">
    <property type="match status" value="1"/>
</dbReference>
<protein>
    <submittedName>
        <fullName evidence="2">Efflux RND transporter permease subunit</fullName>
    </submittedName>
</protein>
<dbReference type="Proteomes" id="UP000306918">
    <property type="component" value="Unassembled WGS sequence"/>
</dbReference>
<feature type="transmembrane region" description="Helical" evidence="1">
    <location>
        <begin position="26"/>
        <end position="45"/>
    </location>
</feature>
<keyword evidence="3" id="KW-1185">Reference proteome</keyword>
<evidence type="ECO:0000313" key="3">
    <source>
        <dbReference type="Proteomes" id="UP000306918"/>
    </source>
</evidence>
<dbReference type="Pfam" id="PF00873">
    <property type="entry name" value="ACR_tran"/>
    <property type="match status" value="1"/>
</dbReference>
<feature type="transmembrane region" description="Helical" evidence="1">
    <location>
        <begin position="481"/>
        <end position="503"/>
    </location>
</feature>
<keyword evidence="1" id="KW-0812">Transmembrane</keyword>
<feature type="transmembrane region" description="Helical" evidence="1">
    <location>
        <begin position="531"/>
        <end position="562"/>
    </location>
</feature>
<dbReference type="OrthoDB" id="9758234at2"/>
<feature type="transmembrane region" description="Helical" evidence="1">
    <location>
        <begin position="1100"/>
        <end position="1125"/>
    </location>
</feature>
<dbReference type="InterPro" id="IPR027463">
    <property type="entry name" value="AcrB_DN_DC_subdom"/>
</dbReference>
<keyword evidence="1" id="KW-1133">Transmembrane helix</keyword>
<dbReference type="SUPFAM" id="SSF82866">
    <property type="entry name" value="Multidrug efflux transporter AcrB transmembrane domain"/>
    <property type="match status" value="2"/>
</dbReference>
<dbReference type="PANTHER" id="PTHR32063:SF33">
    <property type="entry name" value="RND SUPERFAMILY EFFLUX PUMP PERMEASE COMPONENT"/>
    <property type="match status" value="1"/>
</dbReference>
<dbReference type="Gene3D" id="3.30.2090.10">
    <property type="entry name" value="Multidrug efflux transporter AcrB TolC docking domain, DN and DC subdomains"/>
    <property type="match status" value="2"/>
</dbReference>
<dbReference type="SUPFAM" id="SSF82693">
    <property type="entry name" value="Multidrug efflux transporter AcrB pore domain, PN1, PN2, PC1 and PC2 subdomains"/>
    <property type="match status" value="3"/>
</dbReference>
<dbReference type="Gene3D" id="1.20.1640.10">
    <property type="entry name" value="Multidrug efflux transporter AcrB transmembrane domain"/>
    <property type="match status" value="2"/>
</dbReference>
<dbReference type="InterPro" id="IPR001036">
    <property type="entry name" value="Acrflvin-R"/>
</dbReference>
<dbReference type="Gene3D" id="3.30.70.1430">
    <property type="entry name" value="Multidrug efflux transporter AcrB pore domain"/>
    <property type="match status" value="2"/>
</dbReference>
<feature type="transmembrane region" description="Helical" evidence="1">
    <location>
        <begin position="951"/>
        <end position="971"/>
    </location>
</feature>
<dbReference type="GO" id="GO:0005886">
    <property type="term" value="C:plasma membrane"/>
    <property type="evidence" value="ECO:0007669"/>
    <property type="project" value="TreeGrafter"/>
</dbReference>
<organism evidence="2 3">
    <name type="scientific">Niastella caeni</name>
    <dbReference type="NCBI Taxonomy" id="2569763"/>
    <lineage>
        <taxon>Bacteria</taxon>
        <taxon>Pseudomonadati</taxon>
        <taxon>Bacteroidota</taxon>
        <taxon>Chitinophagia</taxon>
        <taxon>Chitinophagales</taxon>
        <taxon>Chitinophagaceae</taxon>
        <taxon>Niastella</taxon>
    </lineage>
</organism>
<evidence type="ECO:0000313" key="2">
    <source>
        <dbReference type="EMBL" id="THU37164.1"/>
    </source>
</evidence>
<dbReference type="PRINTS" id="PR00702">
    <property type="entry name" value="ACRIFLAVINRP"/>
</dbReference>
<accession>A0A4S8HT58</accession>
<reference evidence="2 3" key="1">
    <citation type="submission" date="2019-04" db="EMBL/GenBank/DDBJ databases">
        <title>Niastella caeni sp. nov., isolated from activated sludge.</title>
        <authorList>
            <person name="Sheng M."/>
        </authorList>
    </citation>
    <scope>NUCLEOTIDE SEQUENCE [LARGE SCALE GENOMIC DNA]</scope>
    <source>
        <strain evidence="2 3">HX-2-15</strain>
    </source>
</reference>
<feature type="transmembrane region" description="Helical" evidence="1">
    <location>
        <begin position="373"/>
        <end position="393"/>
    </location>
</feature>
<dbReference type="EMBL" id="STFF01000005">
    <property type="protein sequence ID" value="THU37164.1"/>
    <property type="molecule type" value="Genomic_DNA"/>
</dbReference>
<feature type="transmembrane region" description="Helical" evidence="1">
    <location>
        <begin position="405"/>
        <end position="426"/>
    </location>
</feature>
<feature type="transmembrane region" description="Helical" evidence="1">
    <location>
        <begin position="1004"/>
        <end position="1029"/>
    </location>
</feature>
<dbReference type="GO" id="GO:0042910">
    <property type="term" value="F:xenobiotic transmembrane transporter activity"/>
    <property type="evidence" value="ECO:0007669"/>
    <property type="project" value="TreeGrafter"/>
</dbReference>
<sequence>MSALENIKEKFKHFRPTTWSIKNKTSIYLVMLFFSLGGIFQFLTLPKEQFPDIVIPTIYVQTIYFGNSPKDIENLVTNPIEKEIKGITGAKINKTTSTSVQDYSAIMVEFSTDVKTDVALQKVKDAVDKAKKDLPNDLTEEPTVMEVSFSEQPIMYVNLSGDFDLPRLKKYADDLQDKLEELPQLNRVDLVGAPEREFQINVDNYKMRSAGITFDDIAGAVSRENMDISGGLLDVGSMKRTLQLKGQFKTEFDLQKVVVRNTSGSPIYLKDIAQIKDTTKERESYARLDGKPVITLNIIKRAGENLIETSDDVKRVTEDMQASQFPKDLKVDITGDQSKASRTSFNDLVNTIVIGFILVLIILMFFMGVTNAFFVALSVPLSMFVAFVFLPAADLMIGTHVTLNFIVLFALLFGLGIIVDDAIVVIENTHRIFVQGNGRLTAEKSAMMAAGEVFVPVLAGTVTTLAPFFPLMFWPGIIGKFMVYLPAMLIFTLTASLIVAFLMNPVFAVDFMNHAEGAKEPKSAIFRKPSFWIPLGIGILFDVMGFTFLGNFLIFIMLLILLNRYVLDDLIHGFQNRALPWIMGHYETSLRWALKGWRPVHLLLSTFVLLILTFVFFGARNVPVVFFPQGDPNQIYVYLKLPVGSDVEYTDSITRTLETKVYQVLGMEHGKKNPVVESVISNVAVGASDPASGDRSTRPELGRIQVSFVEFEKREGVATRPYMDNIRKAIKGIPGAEISVDQEQGGPPTDPPVNIEVASEDFDDLIKTAVSLKNYLDSIQVPGVEELKMDVDLSNPEISFTVDRERALIEGVSTAQIGQEIRTAVFGREVSKIKDGDDEYKIQLRNIEGQRKNLADLMNMNITFRDMATGQVKSVPISSLVKVDYTSTLGSVKRKNQKRVITLRSNVLTGYTPTAVNQELTTHIGNFNKKPDNVNIKQTGEGEQQAETGAFLLKALVIALMIILFTLVIQFNSVSKPVIILTEIIFSVIGVLLGFAITKMEVSVLMTGLGIVGLAGIVVKNGILVIEFTDELRARGMKTREALIQAGKTRIIPVLLTAMAAILGLIPLAVGFNINFVKLFSELNPHIFFGGDNAVFWKPLSWTIIFGLAFAFFMTLLILPAMYLISERLRRPMRNMYGGKWISFMGIPPLTLLFIPLMLVTMVAHNYKVRRRRRKLAGKKEKVNEAFLGSWF</sequence>
<dbReference type="Gene3D" id="3.30.70.1320">
    <property type="entry name" value="Multidrug efflux transporter AcrB pore domain like"/>
    <property type="match status" value="1"/>
</dbReference>
<dbReference type="SUPFAM" id="SSF82714">
    <property type="entry name" value="Multidrug efflux transporter AcrB TolC docking domain, DN and DC subdomains"/>
    <property type="match status" value="2"/>
</dbReference>